<dbReference type="EMBL" id="CAJPEX010000596">
    <property type="protein sequence ID" value="CAG0916459.1"/>
    <property type="molecule type" value="Genomic_DNA"/>
</dbReference>
<dbReference type="EMBL" id="OA882633">
    <property type="protein sequence ID" value="CAD7276307.1"/>
    <property type="molecule type" value="Genomic_DNA"/>
</dbReference>
<organism evidence="1">
    <name type="scientific">Notodromas monacha</name>
    <dbReference type="NCBI Taxonomy" id="399045"/>
    <lineage>
        <taxon>Eukaryota</taxon>
        <taxon>Metazoa</taxon>
        <taxon>Ecdysozoa</taxon>
        <taxon>Arthropoda</taxon>
        <taxon>Crustacea</taxon>
        <taxon>Oligostraca</taxon>
        <taxon>Ostracoda</taxon>
        <taxon>Podocopa</taxon>
        <taxon>Podocopida</taxon>
        <taxon>Cypridocopina</taxon>
        <taxon>Cypridoidea</taxon>
        <taxon>Cyprididae</taxon>
        <taxon>Notodromas</taxon>
    </lineage>
</organism>
<dbReference type="Proteomes" id="UP000678499">
    <property type="component" value="Unassembled WGS sequence"/>
</dbReference>
<keyword evidence="2" id="KW-1185">Reference proteome</keyword>
<sequence length="74" mass="8628">MEGRTRSEFKKQGSQPMNLYKTSKHCSSKALNHWTLVVIIMLWDQQVNPWGSIPDYAGWLMTISTDWQERDGGR</sequence>
<name>A0A7R9BKN2_9CRUS</name>
<evidence type="ECO:0000313" key="1">
    <source>
        <dbReference type="EMBL" id="CAD7276307.1"/>
    </source>
</evidence>
<proteinExistence type="predicted"/>
<dbReference type="AlphaFoldDB" id="A0A7R9BKN2"/>
<feature type="non-terminal residue" evidence="1">
    <location>
        <position position="1"/>
    </location>
</feature>
<protein>
    <submittedName>
        <fullName evidence="1">Uncharacterized protein</fullName>
    </submittedName>
</protein>
<evidence type="ECO:0000313" key="2">
    <source>
        <dbReference type="Proteomes" id="UP000678499"/>
    </source>
</evidence>
<gene>
    <name evidence="1" type="ORF">NMOB1V02_LOCUS4076</name>
</gene>
<reference evidence="1" key="1">
    <citation type="submission" date="2020-11" db="EMBL/GenBank/DDBJ databases">
        <authorList>
            <person name="Tran Van P."/>
        </authorList>
    </citation>
    <scope>NUCLEOTIDE SEQUENCE</scope>
</reference>
<accession>A0A7R9BKN2</accession>